<evidence type="ECO:0000256" key="1">
    <source>
        <dbReference type="SAM" id="MobiDB-lite"/>
    </source>
</evidence>
<proteinExistence type="predicted"/>
<keyword evidence="2" id="KW-0812">Transmembrane</keyword>
<dbReference type="OrthoDB" id="5421757at2759"/>
<evidence type="ECO:0000256" key="2">
    <source>
        <dbReference type="SAM" id="Phobius"/>
    </source>
</evidence>
<dbReference type="Proteomes" id="UP000887226">
    <property type="component" value="Unassembled WGS sequence"/>
</dbReference>
<dbReference type="EMBL" id="MU253924">
    <property type="protein sequence ID" value="KAG9244173.1"/>
    <property type="molecule type" value="Genomic_DNA"/>
</dbReference>
<name>A0A9P7Z3F8_9HELO</name>
<dbReference type="AlphaFoldDB" id="A0A9P7Z3F8"/>
<feature type="region of interest" description="Disordered" evidence="1">
    <location>
        <begin position="1"/>
        <end position="29"/>
    </location>
</feature>
<feature type="transmembrane region" description="Helical" evidence="2">
    <location>
        <begin position="66"/>
        <end position="85"/>
    </location>
</feature>
<evidence type="ECO:0000313" key="4">
    <source>
        <dbReference type="Proteomes" id="UP000887226"/>
    </source>
</evidence>
<organism evidence="3 4">
    <name type="scientific">Calycina marina</name>
    <dbReference type="NCBI Taxonomy" id="1763456"/>
    <lineage>
        <taxon>Eukaryota</taxon>
        <taxon>Fungi</taxon>
        <taxon>Dikarya</taxon>
        <taxon>Ascomycota</taxon>
        <taxon>Pezizomycotina</taxon>
        <taxon>Leotiomycetes</taxon>
        <taxon>Helotiales</taxon>
        <taxon>Pezizellaceae</taxon>
        <taxon>Calycina</taxon>
    </lineage>
</organism>
<evidence type="ECO:0000313" key="3">
    <source>
        <dbReference type="EMBL" id="KAG9244173.1"/>
    </source>
</evidence>
<accession>A0A9P7Z3F8</accession>
<protein>
    <submittedName>
        <fullName evidence="3">Uncharacterized protein</fullName>
    </submittedName>
</protein>
<reference evidence="3" key="1">
    <citation type="journal article" date="2021" name="IMA Fungus">
        <title>Genomic characterization of three marine fungi, including Emericellopsis atlantica sp. nov. with signatures of a generalist lifestyle and marine biomass degradation.</title>
        <authorList>
            <person name="Hagestad O.C."/>
            <person name="Hou L."/>
            <person name="Andersen J.H."/>
            <person name="Hansen E.H."/>
            <person name="Altermark B."/>
            <person name="Li C."/>
            <person name="Kuhnert E."/>
            <person name="Cox R.J."/>
            <person name="Crous P.W."/>
            <person name="Spatafora J.W."/>
            <person name="Lail K."/>
            <person name="Amirebrahimi M."/>
            <person name="Lipzen A."/>
            <person name="Pangilinan J."/>
            <person name="Andreopoulos W."/>
            <person name="Hayes R.D."/>
            <person name="Ng V."/>
            <person name="Grigoriev I.V."/>
            <person name="Jackson S.A."/>
            <person name="Sutton T.D.S."/>
            <person name="Dobson A.D.W."/>
            <person name="Rama T."/>
        </authorList>
    </citation>
    <scope>NUCLEOTIDE SEQUENCE</scope>
    <source>
        <strain evidence="3">TRa3180A</strain>
    </source>
</reference>
<gene>
    <name evidence="3" type="ORF">BJ878DRAFT_421942</name>
</gene>
<sequence length="354" mass="40828">MPPNKTKERAFKDPNSTKSKLSAPIAPPEPFKLPPPSLEQFLPELSKKHVYITHIDVKTWEFKRKIFMVPLAMNILIILALLWRARSIGPYYMKICFSITGKVNEMTLDTRRMTSSDIAREILRRASKFMADLLLYIFVWPWPRDFFAGRVIGNPIAWRFGVGFRDKEIIVRRSRKWINQLGNVFDDNSPGTQLLYSNIRQAVDPIWMNEKTGYLMLNKEWDLDWKSMVLATKLVDQRKMALDDFKTTVLVYNEEFGWMASGVVVPQGSVAEEEGRRKIIAFKDELTAMGKENLFFKWIELVQFESSKPGAFGSAEQEKTTAKAKAMFEAQGVDFDQFWAKIGGMQGMPGMDRI</sequence>
<keyword evidence="2" id="KW-1133">Transmembrane helix</keyword>
<comment type="caution">
    <text evidence="3">The sequence shown here is derived from an EMBL/GenBank/DDBJ whole genome shotgun (WGS) entry which is preliminary data.</text>
</comment>
<keyword evidence="2" id="KW-0472">Membrane</keyword>
<feature type="compositionally biased region" description="Basic and acidic residues" evidence="1">
    <location>
        <begin position="1"/>
        <end position="12"/>
    </location>
</feature>
<keyword evidence="4" id="KW-1185">Reference proteome</keyword>